<dbReference type="InterPro" id="IPR035940">
    <property type="entry name" value="CAP_sf"/>
</dbReference>
<reference evidence="5" key="1">
    <citation type="submission" date="2017-02" db="EMBL/GenBank/DDBJ databases">
        <title>Natronthermophilus aegyptiacus gen. nov.,sp. nov., an aerobic, extremely halophilic alkalithermophilic archaeon isolated from the athalassohaline Wadi An Natrun, Egypt.</title>
        <authorList>
            <person name="Zhao B."/>
        </authorList>
    </citation>
    <scope>NUCLEOTIDE SEQUENCE [LARGE SCALE GENOMIC DNA]</scope>
    <source>
        <strain evidence="5">JW/NM-HA 15</strain>
    </source>
</reference>
<sequence length="252" mass="27123">MDPPDTDAGDQPPDSSRDPGLLRGIVRLVFLAAVLALLVGGVAYGPELLEDRGVLEDVEINDLPSPSPDPPPAGERNPDVADPDDPGETTYETDVETVSSVAVEDFVHAEVNDRRADHGLEPLEWDGTVASVSRAHSHDMAERDYFAHENPEGEGPFDRFNDVEGYCRGYGENIALTWVERPVDGPGDGEATTHQTAAGLATGLVDQWMNSTEHRAAILEDHGGPAWDRGGVGVTITEEGAVYATHNFCTEW</sequence>
<dbReference type="GO" id="GO:0006508">
    <property type="term" value="P:proteolysis"/>
    <property type="evidence" value="ECO:0007669"/>
    <property type="project" value="UniProtKB-KW"/>
</dbReference>
<name>A0A2Z2HX76_9EURY</name>
<dbReference type="OrthoDB" id="60683at2157"/>
<keyword evidence="4" id="KW-0378">Hydrolase</keyword>
<dbReference type="InterPro" id="IPR014044">
    <property type="entry name" value="CAP_dom"/>
</dbReference>
<keyword evidence="2" id="KW-0812">Transmembrane</keyword>
<gene>
    <name evidence="4" type="ORF">B1756_14490</name>
</gene>
<dbReference type="GeneID" id="32895306"/>
<dbReference type="Pfam" id="PF00188">
    <property type="entry name" value="CAP"/>
    <property type="match status" value="1"/>
</dbReference>
<keyword evidence="4" id="KW-0645">Protease</keyword>
<dbReference type="GO" id="GO:0008233">
    <property type="term" value="F:peptidase activity"/>
    <property type="evidence" value="ECO:0007669"/>
    <property type="project" value="UniProtKB-KW"/>
</dbReference>
<evidence type="ECO:0000256" key="2">
    <source>
        <dbReference type="SAM" id="Phobius"/>
    </source>
</evidence>
<keyword evidence="5" id="KW-1185">Reference proteome</keyword>
<evidence type="ECO:0000313" key="5">
    <source>
        <dbReference type="Proteomes" id="UP000250088"/>
    </source>
</evidence>
<dbReference type="SUPFAM" id="SSF55797">
    <property type="entry name" value="PR-1-like"/>
    <property type="match status" value="1"/>
</dbReference>
<dbReference type="AlphaFoldDB" id="A0A2Z2HX76"/>
<evidence type="ECO:0000256" key="1">
    <source>
        <dbReference type="SAM" id="MobiDB-lite"/>
    </source>
</evidence>
<feature type="region of interest" description="Disordered" evidence="1">
    <location>
        <begin position="59"/>
        <end position="92"/>
    </location>
</feature>
<dbReference type="PANTHER" id="PTHR31157:SF1">
    <property type="entry name" value="SCP DOMAIN-CONTAINING PROTEIN"/>
    <property type="match status" value="1"/>
</dbReference>
<feature type="transmembrane region" description="Helical" evidence="2">
    <location>
        <begin position="20"/>
        <end position="44"/>
    </location>
</feature>
<accession>A0A2Z2HX76</accession>
<dbReference type="Gene3D" id="3.40.33.10">
    <property type="entry name" value="CAP"/>
    <property type="match status" value="1"/>
</dbReference>
<evidence type="ECO:0000259" key="3">
    <source>
        <dbReference type="Pfam" id="PF00188"/>
    </source>
</evidence>
<keyword evidence="2" id="KW-0472">Membrane</keyword>
<proteinExistence type="predicted"/>
<dbReference type="EMBL" id="CP019893">
    <property type="protein sequence ID" value="ARS91870.1"/>
    <property type="molecule type" value="Genomic_DNA"/>
</dbReference>
<dbReference type="RefSeq" id="WP_086890209.1">
    <property type="nucleotide sequence ID" value="NZ_CP019893.1"/>
</dbReference>
<evidence type="ECO:0000313" key="4">
    <source>
        <dbReference type="EMBL" id="ARS91870.1"/>
    </source>
</evidence>
<organism evidence="4 5">
    <name type="scientific">Natrarchaeobaculum aegyptiacum</name>
    <dbReference type="NCBI Taxonomy" id="745377"/>
    <lineage>
        <taxon>Archaea</taxon>
        <taxon>Methanobacteriati</taxon>
        <taxon>Methanobacteriota</taxon>
        <taxon>Stenosarchaea group</taxon>
        <taxon>Halobacteria</taxon>
        <taxon>Halobacteriales</taxon>
        <taxon>Natrialbaceae</taxon>
        <taxon>Natrarchaeobaculum</taxon>
    </lineage>
</organism>
<keyword evidence="2" id="KW-1133">Transmembrane helix</keyword>
<dbReference type="PANTHER" id="PTHR31157">
    <property type="entry name" value="SCP DOMAIN-CONTAINING PROTEIN"/>
    <property type="match status" value="1"/>
</dbReference>
<protein>
    <submittedName>
        <fullName evidence="4">Serine protease</fullName>
    </submittedName>
</protein>
<feature type="compositionally biased region" description="Acidic residues" evidence="1">
    <location>
        <begin position="81"/>
        <end position="92"/>
    </location>
</feature>
<dbReference type="CDD" id="cd05379">
    <property type="entry name" value="CAP_bacterial"/>
    <property type="match status" value="1"/>
</dbReference>
<dbReference type="Proteomes" id="UP000250088">
    <property type="component" value="Chromosome"/>
</dbReference>
<feature type="region of interest" description="Disordered" evidence="1">
    <location>
        <begin position="1"/>
        <end position="20"/>
    </location>
</feature>
<feature type="domain" description="SCP" evidence="3">
    <location>
        <begin position="110"/>
        <end position="221"/>
    </location>
</feature>
<dbReference type="KEGG" id="naj:B1756_14490"/>